<dbReference type="OrthoDB" id="10577514at2759"/>
<sequence>MRLIRRLGFSDPKCSSRKSRLKAKCRGVVGRDQEGFLSQGELKLSVEVFLSRGLATRFIASIQQAQVVHPDKNPGGPKAADNFQLSCIDILTVLRSEENQVLMSIRILNYLDLTTCRMRKCSSREDEGAAERERRKGDKKSQNLLESFVESQENEFTNWAQSDARRLSTAGVFSPSVNRTPWQCLGEANIVQAAVPILLHRAVVEQTP</sequence>
<organism evidence="2 3">
    <name type="scientific">Salix dunnii</name>
    <dbReference type="NCBI Taxonomy" id="1413687"/>
    <lineage>
        <taxon>Eukaryota</taxon>
        <taxon>Viridiplantae</taxon>
        <taxon>Streptophyta</taxon>
        <taxon>Embryophyta</taxon>
        <taxon>Tracheophyta</taxon>
        <taxon>Spermatophyta</taxon>
        <taxon>Magnoliopsida</taxon>
        <taxon>eudicotyledons</taxon>
        <taxon>Gunneridae</taxon>
        <taxon>Pentapetalae</taxon>
        <taxon>rosids</taxon>
        <taxon>fabids</taxon>
        <taxon>Malpighiales</taxon>
        <taxon>Salicaceae</taxon>
        <taxon>Saliceae</taxon>
        <taxon>Salix</taxon>
    </lineage>
</organism>
<evidence type="ECO:0000313" key="2">
    <source>
        <dbReference type="EMBL" id="KAF9676046.1"/>
    </source>
</evidence>
<gene>
    <name evidence="2" type="ORF">SADUNF_Sadunf09G0097800</name>
</gene>
<protein>
    <recommendedName>
        <fullName evidence="4">J domain-containing protein</fullName>
    </recommendedName>
</protein>
<keyword evidence="3" id="KW-1185">Reference proteome</keyword>
<dbReference type="EMBL" id="JADGMS010000009">
    <property type="protein sequence ID" value="KAF9676046.1"/>
    <property type="molecule type" value="Genomic_DNA"/>
</dbReference>
<comment type="caution">
    <text evidence="2">The sequence shown here is derived from an EMBL/GenBank/DDBJ whole genome shotgun (WGS) entry which is preliminary data.</text>
</comment>
<dbReference type="AlphaFoldDB" id="A0A835JVD7"/>
<accession>A0A835JVD7</accession>
<evidence type="ECO:0000313" key="3">
    <source>
        <dbReference type="Proteomes" id="UP000657918"/>
    </source>
</evidence>
<reference evidence="2 3" key="1">
    <citation type="submission" date="2020-10" db="EMBL/GenBank/DDBJ databases">
        <title>Plant Genome Project.</title>
        <authorList>
            <person name="Zhang R.-G."/>
        </authorList>
    </citation>
    <scope>NUCLEOTIDE SEQUENCE [LARGE SCALE GENOMIC DNA]</scope>
    <source>
        <strain evidence="2">FAFU-HL-1</strain>
        <tissue evidence="2">Leaf</tissue>
    </source>
</reference>
<name>A0A835JVD7_9ROSI</name>
<evidence type="ECO:0000256" key="1">
    <source>
        <dbReference type="SAM" id="MobiDB-lite"/>
    </source>
</evidence>
<proteinExistence type="predicted"/>
<evidence type="ECO:0008006" key="4">
    <source>
        <dbReference type="Google" id="ProtNLM"/>
    </source>
</evidence>
<feature type="region of interest" description="Disordered" evidence="1">
    <location>
        <begin position="122"/>
        <end position="142"/>
    </location>
</feature>
<feature type="compositionally biased region" description="Basic and acidic residues" evidence="1">
    <location>
        <begin position="122"/>
        <end position="141"/>
    </location>
</feature>
<dbReference type="Proteomes" id="UP000657918">
    <property type="component" value="Unassembled WGS sequence"/>
</dbReference>